<dbReference type="Proteomes" id="UP000250831">
    <property type="component" value="Unassembled WGS sequence"/>
</dbReference>
<protein>
    <recommendedName>
        <fullName evidence="3">ABM domain-containing protein</fullName>
    </recommendedName>
</protein>
<name>A0A363NWX4_9SPHI</name>
<comment type="caution">
    <text evidence="1">The sequence shown here is derived from an EMBL/GenBank/DDBJ whole genome shotgun (WGS) entry which is preliminary data.</text>
</comment>
<dbReference type="RefSeq" id="WP_108633651.1">
    <property type="nucleotide sequence ID" value="NZ_QCXX01000002.1"/>
</dbReference>
<evidence type="ECO:0008006" key="3">
    <source>
        <dbReference type="Google" id="ProtNLM"/>
    </source>
</evidence>
<organism evidence="1 2">
    <name type="scientific">Sphingobacterium athyrii</name>
    <dbReference type="NCBI Taxonomy" id="2152717"/>
    <lineage>
        <taxon>Bacteria</taxon>
        <taxon>Pseudomonadati</taxon>
        <taxon>Bacteroidota</taxon>
        <taxon>Sphingobacteriia</taxon>
        <taxon>Sphingobacteriales</taxon>
        <taxon>Sphingobacteriaceae</taxon>
        <taxon>Sphingobacterium</taxon>
    </lineage>
</organism>
<accession>A0A363NWX4</accession>
<dbReference type="AlphaFoldDB" id="A0A363NWX4"/>
<sequence length="95" mass="10710">MAKAYLEISLKINDADRANAAGVYNQYKAPFLEQIKGATSKELLIRDEDVQVLHGFESTQDAENYLSSDLFNKDVVVALKPYLQDNPDVRIYSVL</sequence>
<gene>
    <name evidence="1" type="ORF">DCO56_10350</name>
</gene>
<dbReference type="EMBL" id="QCXX01000002">
    <property type="protein sequence ID" value="PUV25316.1"/>
    <property type="molecule type" value="Genomic_DNA"/>
</dbReference>
<dbReference type="OrthoDB" id="1163038at2"/>
<reference evidence="1 2" key="1">
    <citation type="submission" date="2018-04" db="EMBL/GenBank/DDBJ databases">
        <title>Sphingobacterium sp. M46 Genome.</title>
        <authorList>
            <person name="Cheng J."/>
            <person name="Li Y."/>
        </authorList>
    </citation>
    <scope>NUCLEOTIDE SEQUENCE [LARGE SCALE GENOMIC DNA]</scope>
    <source>
        <strain evidence="1 2">M46</strain>
    </source>
</reference>
<keyword evidence="2" id="KW-1185">Reference proteome</keyword>
<evidence type="ECO:0000313" key="2">
    <source>
        <dbReference type="Proteomes" id="UP000250831"/>
    </source>
</evidence>
<proteinExistence type="predicted"/>
<evidence type="ECO:0000313" key="1">
    <source>
        <dbReference type="EMBL" id="PUV25316.1"/>
    </source>
</evidence>